<feature type="non-terminal residue" evidence="12">
    <location>
        <position position="1"/>
    </location>
</feature>
<comment type="subcellular location">
    <subcellularLocation>
        <location evidence="1">Cytoplasm</location>
    </subcellularLocation>
</comment>
<evidence type="ECO:0000256" key="8">
    <source>
        <dbReference type="ARBA" id="ARBA00023049"/>
    </source>
</evidence>
<feature type="domain" description="Peptidase M1 leukotriene A4 hydrolase/aminopeptidase C-terminal" evidence="11">
    <location>
        <begin position="332"/>
        <end position="479"/>
    </location>
</feature>
<comment type="cofactor">
    <cofactor evidence="10">
        <name>Zn(2+)</name>
        <dbReference type="ChEBI" id="CHEBI:29105"/>
    </cofactor>
    <text evidence="10">Binds 1 zinc ion per subunit.</text>
</comment>
<dbReference type="InterPro" id="IPR042097">
    <property type="entry name" value="Aminopeptidase_N-like_N_sf"/>
</dbReference>
<evidence type="ECO:0000256" key="5">
    <source>
        <dbReference type="ARBA" id="ARBA00022723"/>
    </source>
</evidence>
<evidence type="ECO:0000259" key="11">
    <source>
        <dbReference type="SMART" id="SM01263"/>
    </source>
</evidence>
<evidence type="ECO:0000256" key="4">
    <source>
        <dbReference type="ARBA" id="ARBA00022670"/>
    </source>
</evidence>
<keyword evidence="4" id="KW-0645">Protease</keyword>
<keyword evidence="3" id="KW-0963">Cytoplasm</keyword>
<evidence type="ECO:0000256" key="1">
    <source>
        <dbReference type="ARBA" id="ARBA00004496"/>
    </source>
</evidence>
<dbReference type="EMBL" id="CYKH01000921">
    <property type="protein sequence ID" value="CUG65549.1"/>
    <property type="molecule type" value="Genomic_DNA"/>
</dbReference>
<dbReference type="InterPro" id="IPR038502">
    <property type="entry name" value="M1_LTA-4_hydro/amino_C_sf"/>
</dbReference>
<dbReference type="InterPro" id="IPR015211">
    <property type="entry name" value="Peptidase_M1_C"/>
</dbReference>
<dbReference type="Gene3D" id="2.60.40.1730">
    <property type="entry name" value="tricorn interacting facor f3 domain"/>
    <property type="match status" value="1"/>
</dbReference>
<gene>
    <name evidence="12" type="ORF">BSAL_82630</name>
</gene>
<dbReference type="PRINTS" id="PR00756">
    <property type="entry name" value="ALADIPTASE"/>
</dbReference>
<protein>
    <submittedName>
        <fullName evidence="12">Leukotriene A-4 homolog, putative</fullName>
    </submittedName>
</protein>
<dbReference type="SUPFAM" id="SSF55486">
    <property type="entry name" value="Metalloproteases ('zincins'), catalytic domain"/>
    <property type="match status" value="1"/>
</dbReference>
<proteinExistence type="inferred from homology"/>
<feature type="binding site" evidence="10">
    <location>
        <position position="171"/>
    </location>
    <ligand>
        <name>Zn(2+)</name>
        <dbReference type="ChEBI" id="CHEBI:29105"/>
        <note>catalytic</note>
    </ligand>
</feature>
<dbReference type="CDD" id="cd09599">
    <property type="entry name" value="M1_LTA4H"/>
    <property type="match status" value="1"/>
</dbReference>
<dbReference type="GO" id="GO:0008237">
    <property type="term" value="F:metallopeptidase activity"/>
    <property type="evidence" value="ECO:0007669"/>
    <property type="project" value="UniProtKB-KW"/>
</dbReference>
<dbReference type="Pfam" id="PF01433">
    <property type="entry name" value="Peptidase_M1"/>
    <property type="match status" value="1"/>
</dbReference>
<evidence type="ECO:0000313" key="13">
    <source>
        <dbReference type="Proteomes" id="UP000051952"/>
    </source>
</evidence>
<dbReference type="GO" id="GO:0006508">
    <property type="term" value="P:proteolysis"/>
    <property type="evidence" value="ECO:0007669"/>
    <property type="project" value="UniProtKB-KW"/>
</dbReference>
<feature type="binding site" evidence="10">
    <location>
        <position position="167"/>
    </location>
    <ligand>
        <name>Zn(2+)</name>
        <dbReference type="ChEBI" id="CHEBI:29105"/>
        <note>catalytic</note>
    </ligand>
</feature>
<dbReference type="Gene3D" id="1.10.390.10">
    <property type="entry name" value="Neutral Protease Domain 2"/>
    <property type="match status" value="1"/>
</dbReference>
<keyword evidence="5 10" id="KW-0479">Metal-binding</keyword>
<evidence type="ECO:0000256" key="9">
    <source>
        <dbReference type="PIRSR" id="PIRSR634015-1"/>
    </source>
</evidence>
<comment type="similarity">
    <text evidence="2">Belongs to the peptidase M1 family.</text>
</comment>
<reference evidence="13" key="1">
    <citation type="submission" date="2015-09" db="EMBL/GenBank/DDBJ databases">
        <authorList>
            <consortium name="Pathogen Informatics"/>
        </authorList>
    </citation>
    <scope>NUCLEOTIDE SEQUENCE [LARGE SCALE GENOMIC DNA]</scope>
    <source>
        <strain evidence="13">Lake Konstanz</strain>
    </source>
</reference>
<keyword evidence="6" id="KW-0378">Hydrolase</keyword>
<dbReference type="GO" id="GO:0005829">
    <property type="term" value="C:cytosol"/>
    <property type="evidence" value="ECO:0007669"/>
    <property type="project" value="TreeGrafter"/>
</dbReference>
<dbReference type="InterPro" id="IPR001930">
    <property type="entry name" value="Peptidase_M1"/>
</dbReference>
<evidence type="ECO:0000256" key="3">
    <source>
        <dbReference type="ARBA" id="ARBA00022490"/>
    </source>
</evidence>
<evidence type="ECO:0000313" key="12">
    <source>
        <dbReference type="EMBL" id="CUG65549.1"/>
    </source>
</evidence>
<dbReference type="AlphaFoldDB" id="A0A0S4J5Y7"/>
<name>A0A0S4J5Y7_BODSA</name>
<dbReference type="OrthoDB" id="79562at2759"/>
<organism evidence="12 13">
    <name type="scientific">Bodo saltans</name>
    <name type="common">Flagellated protozoan</name>
    <dbReference type="NCBI Taxonomy" id="75058"/>
    <lineage>
        <taxon>Eukaryota</taxon>
        <taxon>Discoba</taxon>
        <taxon>Euglenozoa</taxon>
        <taxon>Kinetoplastea</taxon>
        <taxon>Metakinetoplastina</taxon>
        <taxon>Eubodonida</taxon>
        <taxon>Bodonidae</taxon>
        <taxon>Bodo</taxon>
    </lineage>
</organism>
<accession>A0A0S4J5Y7</accession>
<keyword evidence="7 10" id="KW-0862">Zinc</keyword>
<dbReference type="FunFam" id="3.30.2010.30:FF:000001">
    <property type="entry name" value="Leukotriene A(4) hydrolase"/>
    <property type="match status" value="1"/>
</dbReference>
<dbReference type="InterPro" id="IPR016024">
    <property type="entry name" value="ARM-type_fold"/>
</dbReference>
<dbReference type="PANTHER" id="PTHR45726:SF3">
    <property type="entry name" value="LEUKOTRIENE A-4 HYDROLASE"/>
    <property type="match status" value="1"/>
</dbReference>
<dbReference type="InterPro" id="IPR034015">
    <property type="entry name" value="M1_LTA4H"/>
</dbReference>
<feature type="active site" description="Proton acceptor" evidence="9">
    <location>
        <position position="168"/>
    </location>
</feature>
<dbReference type="SMART" id="SM01263">
    <property type="entry name" value="Leuk-A4-hydro_C"/>
    <property type="match status" value="1"/>
</dbReference>
<dbReference type="SUPFAM" id="SSF63737">
    <property type="entry name" value="Leukotriene A4 hydrolase N-terminal domain"/>
    <property type="match status" value="1"/>
</dbReference>
<evidence type="ECO:0000256" key="7">
    <source>
        <dbReference type="ARBA" id="ARBA00022833"/>
    </source>
</evidence>
<feature type="active site" description="Proton donor" evidence="9">
    <location>
        <position position="256"/>
    </location>
</feature>
<dbReference type="InterPro" id="IPR014782">
    <property type="entry name" value="Peptidase_M1_dom"/>
</dbReference>
<dbReference type="InterPro" id="IPR049980">
    <property type="entry name" value="LTA4H_cat"/>
</dbReference>
<dbReference type="Gene3D" id="1.25.40.320">
    <property type="entry name" value="Peptidase M1, leukotriene A4 hydrolase/aminopeptidase C-terminal domain"/>
    <property type="match status" value="1"/>
</dbReference>
<dbReference type="InterPro" id="IPR027268">
    <property type="entry name" value="Peptidase_M4/M1_CTD_sf"/>
</dbReference>
<dbReference type="PANTHER" id="PTHR45726">
    <property type="entry name" value="LEUKOTRIENE A-4 HYDROLASE"/>
    <property type="match status" value="1"/>
</dbReference>
<keyword evidence="8" id="KW-0482">Metalloprotease</keyword>
<dbReference type="Pfam" id="PF09127">
    <property type="entry name" value="Leuk-A4-hydro_C"/>
    <property type="match status" value="1"/>
</dbReference>
<dbReference type="SUPFAM" id="SSF48371">
    <property type="entry name" value="ARM repeat"/>
    <property type="match status" value="1"/>
</dbReference>
<evidence type="ECO:0000256" key="10">
    <source>
        <dbReference type="PIRSR" id="PIRSR634015-3"/>
    </source>
</evidence>
<keyword evidence="13" id="KW-1185">Reference proteome</keyword>
<sequence>QIPYSASVVHPKHLTTLMSAIKGVALSARVVGEDPLLDRSVSTWVHEDLSSRGGSNEWAVTYFDQPIPIPPYLVAIVVGELESRSLGPRSSVWAEPSVVEKAHWEFADTEKMIDVAIDRCGEYRWGVFDLLVLPPSFPYGGMENPCLTFVTPTLIAGDRSQTAVVAHELAHSWSGNLVTNATWEHFWINEGLTVFTETKIVQKIFGMETGAIRMEEGWQHVHDDMNRFGMDHRFTCLCPRLQIGEDPDDSFSSVPYEKGASLFWHIESVIGEDVMKSTIRHYFDTFALKTITSEALREYFIKQHPKLETEVNWSRWFHEPGMPLFKPKYDAAPVQEAVDLASQWESAGDAAAALQHQTKAAVASWPSSKKCVFLNTLSKNRKLSFESVSTLVNGYGFTSCNAEIRCSVLSLWLPLWKDGLDRAPLTLAHALVKEQGRMKFTRPTYRAWVAVDPQGARDAFAALQGSYHPICSKMVARDLGV</sequence>
<dbReference type="OMA" id="KASLIHY"/>
<dbReference type="Proteomes" id="UP000051952">
    <property type="component" value="Unassembled WGS sequence"/>
</dbReference>
<evidence type="ECO:0000256" key="2">
    <source>
        <dbReference type="ARBA" id="ARBA00010136"/>
    </source>
</evidence>
<dbReference type="GO" id="GO:0008270">
    <property type="term" value="F:zinc ion binding"/>
    <property type="evidence" value="ECO:0007669"/>
    <property type="project" value="InterPro"/>
</dbReference>
<evidence type="ECO:0000256" key="6">
    <source>
        <dbReference type="ARBA" id="ARBA00022801"/>
    </source>
</evidence>
<dbReference type="VEuPathDB" id="TriTrypDB:BSAL_82630"/>
<feature type="binding site" evidence="10">
    <location>
        <position position="190"/>
    </location>
    <ligand>
        <name>Zn(2+)</name>
        <dbReference type="ChEBI" id="CHEBI:29105"/>
        <note>catalytic</note>
    </ligand>
</feature>
<dbReference type="Gene3D" id="3.30.2010.30">
    <property type="match status" value="1"/>
</dbReference>